<dbReference type="InterPro" id="IPR007197">
    <property type="entry name" value="rSAM"/>
</dbReference>
<evidence type="ECO:0000256" key="6">
    <source>
        <dbReference type="ARBA" id="ARBA00023014"/>
    </source>
</evidence>
<dbReference type="InterPro" id="IPR013785">
    <property type="entry name" value="Aldolase_TIM"/>
</dbReference>
<proteinExistence type="predicted"/>
<organism evidence="8">
    <name type="scientific">hydrocarbon metagenome</name>
    <dbReference type="NCBI Taxonomy" id="938273"/>
    <lineage>
        <taxon>unclassified sequences</taxon>
        <taxon>metagenomes</taxon>
        <taxon>ecological metagenomes</taxon>
    </lineage>
</organism>
<dbReference type="SFLD" id="SFLDS00029">
    <property type="entry name" value="Radical_SAM"/>
    <property type="match status" value="1"/>
</dbReference>
<dbReference type="GO" id="GO:0051539">
    <property type="term" value="F:4 iron, 4 sulfur cluster binding"/>
    <property type="evidence" value="ECO:0007669"/>
    <property type="project" value="UniProtKB-KW"/>
</dbReference>
<sequence>MKIGGLQKVSLIDYPGLICAIVFLQGCNFKCQYCHNPELVDPQLFKPGIKEKEVLEFLHMRRGKIDAVTITGGEPTIQSDLESFIRQIKKMGFAVKLDTNGSQPKVINAFLAENLLDFIAMDIKAPLEKYKNIVNTQVDFESIKESIGLILEAKIPYEFRTTIVESQLEEDDVLEIGGLIASANHYVLQKFVPTKTLDKKFLKEKSFPDEKLQKIKNSLEQQIPTVTIR</sequence>
<dbReference type="PROSITE" id="PS51257">
    <property type="entry name" value="PROKAR_LIPOPROTEIN"/>
    <property type="match status" value="1"/>
</dbReference>
<keyword evidence="3" id="KW-0949">S-adenosyl-L-methionine</keyword>
<reference evidence="8" key="1">
    <citation type="journal article" date="2015" name="Proc. Natl. Acad. Sci. U.S.A.">
        <title>Networks of energetic and metabolic interactions define dynamics in microbial communities.</title>
        <authorList>
            <person name="Embree M."/>
            <person name="Liu J.K."/>
            <person name="Al-Bassam M.M."/>
            <person name="Zengler K."/>
        </authorList>
    </citation>
    <scope>NUCLEOTIDE SEQUENCE</scope>
</reference>
<dbReference type="CDD" id="cd01335">
    <property type="entry name" value="Radical_SAM"/>
    <property type="match status" value="1"/>
</dbReference>
<dbReference type="SFLD" id="SFLDG01094">
    <property type="entry name" value="Uncharacterised_Radical_SAM_Su"/>
    <property type="match status" value="1"/>
</dbReference>
<keyword evidence="4" id="KW-0479">Metal-binding</keyword>
<evidence type="ECO:0000256" key="3">
    <source>
        <dbReference type="ARBA" id="ARBA00022691"/>
    </source>
</evidence>
<evidence type="ECO:0000256" key="2">
    <source>
        <dbReference type="ARBA" id="ARBA00022485"/>
    </source>
</evidence>
<keyword evidence="2" id="KW-0004">4Fe-4S</keyword>
<dbReference type="InterPro" id="IPR058240">
    <property type="entry name" value="rSAM_sf"/>
</dbReference>
<dbReference type="EMBL" id="LNQE01000982">
    <property type="protein sequence ID" value="KUG22175.1"/>
    <property type="molecule type" value="Genomic_DNA"/>
</dbReference>
<evidence type="ECO:0000256" key="1">
    <source>
        <dbReference type="ARBA" id="ARBA00001966"/>
    </source>
</evidence>
<dbReference type="EC" id="1.97.1.4" evidence="8"/>
<dbReference type="PANTHER" id="PTHR30352">
    <property type="entry name" value="PYRUVATE FORMATE-LYASE-ACTIVATING ENZYME"/>
    <property type="match status" value="1"/>
</dbReference>
<feature type="domain" description="Radical SAM core" evidence="7">
    <location>
        <begin position="12"/>
        <end position="229"/>
    </location>
</feature>
<dbReference type="NCBIfam" id="TIGR02495">
    <property type="entry name" value="NrdG2"/>
    <property type="match status" value="1"/>
</dbReference>
<evidence type="ECO:0000259" key="7">
    <source>
        <dbReference type="PROSITE" id="PS51918"/>
    </source>
</evidence>
<keyword evidence="8" id="KW-0560">Oxidoreductase</keyword>
<dbReference type="SUPFAM" id="SSF102114">
    <property type="entry name" value="Radical SAM enzymes"/>
    <property type="match status" value="1"/>
</dbReference>
<dbReference type="Gene3D" id="3.20.20.70">
    <property type="entry name" value="Aldolase class I"/>
    <property type="match status" value="1"/>
</dbReference>
<evidence type="ECO:0000256" key="5">
    <source>
        <dbReference type="ARBA" id="ARBA00023004"/>
    </source>
</evidence>
<comment type="caution">
    <text evidence="8">The sequence shown here is derived from an EMBL/GenBank/DDBJ whole genome shotgun (WGS) entry which is preliminary data.</text>
</comment>
<dbReference type="PANTHER" id="PTHR30352:SF13">
    <property type="entry name" value="GLYCYL-RADICAL ENZYME ACTIVATING ENZYME YJJW-RELATED"/>
    <property type="match status" value="1"/>
</dbReference>
<dbReference type="Pfam" id="PF04055">
    <property type="entry name" value="Radical_SAM"/>
    <property type="match status" value="1"/>
</dbReference>
<dbReference type="GO" id="GO:0043365">
    <property type="term" value="F:[formate-C-acetyltransferase]-activating enzyme activity"/>
    <property type="evidence" value="ECO:0007669"/>
    <property type="project" value="UniProtKB-EC"/>
</dbReference>
<dbReference type="InterPro" id="IPR012840">
    <property type="entry name" value="NrdG2"/>
</dbReference>
<keyword evidence="5" id="KW-0408">Iron</keyword>
<evidence type="ECO:0000256" key="4">
    <source>
        <dbReference type="ARBA" id="ARBA00022723"/>
    </source>
</evidence>
<keyword evidence="6" id="KW-0411">Iron-sulfur</keyword>
<dbReference type="AlphaFoldDB" id="A0A0W8FMQ0"/>
<gene>
    <name evidence="8" type="ORF">ASZ90_008058</name>
</gene>
<name>A0A0W8FMQ0_9ZZZZ</name>
<dbReference type="InterPro" id="IPR034457">
    <property type="entry name" value="Organic_radical-activating"/>
</dbReference>
<dbReference type="GO" id="GO:0046872">
    <property type="term" value="F:metal ion binding"/>
    <property type="evidence" value="ECO:0007669"/>
    <property type="project" value="UniProtKB-KW"/>
</dbReference>
<comment type="cofactor">
    <cofactor evidence="1">
        <name>[4Fe-4S] cluster</name>
        <dbReference type="ChEBI" id="CHEBI:49883"/>
    </cofactor>
</comment>
<dbReference type="SFLD" id="SFLDG01067">
    <property type="entry name" value="SPASM/twitch_domain_containing"/>
    <property type="match status" value="1"/>
</dbReference>
<protein>
    <submittedName>
        <fullName evidence="8">Ribonucleotide reductase of class iii (Anaerobic), activating protein</fullName>
        <ecNumber evidence="8">1.97.1.4</ecNumber>
    </submittedName>
</protein>
<dbReference type="PROSITE" id="PS51918">
    <property type="entry name" value="RADICAL_SAM"/>
    <property type="match status" value="1"/>
</dbReference>
<evidence type="ECO:0000313" key="8">
    <source>
        <dbReference type="EMBL" id="KUG22175.1"/>
    </source>
</evidence>
<accession>A0A0W8FMQ0</accession>